<keyword evidence="3" id="KW-1185">Reference proteome</keyword>
<comment type="caution">
    <text evidence="2">The sequence shown here is derived from an EMBL/GenBank/DDBJ whole genome shotgun (WGS) entry which is preliminary data.</text>
</comment>
<accession>A0ABQ2HJJ6</accession>
<gene>
    <name evidence="2" type="ORF">GCM10009721_03050</name>
</gene>
<dbReference type="InterPro" id="IPR044240">
    <property type="entry name" value="STR4-like"/>
</dbReference>
<dbReference type="InterPro" id="IPR001763">
    <property type="entry name" value="Rhodanese-like_dom"/>
</dbReference>
<evidence type="ECO:0000313" key="3">
    <source>
        <dbReference type="Proteomes" id="UP000623461"/>
    </source>
</evidence>
<dbReference type="PANTHER" id="PTHR47377">
    <property type="entry name" value="RHODANESE-LIKE DOMAIN-CONTAINING PROTEIN 4, CHLOROPLASTIC"/>
    <property type="match status" value="1"/>
</dbReference>
<dbReference type="Gene3D" id="3.40.250.10">
    <property type="entry name" value="Rhodanese-like domain"/>
    <property type="match status" value="1"/>
</dbReference>
<dbReference type="SMART" id="SM00450">
    <property type="entry name" value="RHOD"/>
    <property type="match status" value="1"/>
</dbReference>
<proteinExistence type="predicted"/>
<protein>
    <submittedName>
        <fullName evidence="2">Sulfurtransferase</fullName>
    </submittedName>
</protein>
<evidence type="ECO:0000313" key="2">
    <source>
        <dbReference type="EMBL" id="GGM81998.1"/>
    </source>
</evidence>
<dbReference type="Pfam" id="PF00581">
    <property type="entry name" value="Rhodanese"/>
    <property type="match status" value="1"/>
</dbReference>
<dbReference type="PROSITE" id="PS50206">
    <property type="entry name" value="RHODANESE_3"/>
    <property type="match status" value="1"/>
</dbReference>
<feature type="domain" description="Rhodanese" evidence="1">
    <location>
        <begin position="18"/>
        <end position="124"/>
    </location>
</feature>
<name>A0ABQ2HJJ6_9MICO</name>
<reference evidence="3" key="1">
    <citation type="journal article" date="2019" name="Int. J. Syst. Evol. Microbiol.">
        <title>The Global Catalogue of Microorganisms (GCM) 10K type strain sequencing project: providing services to taxonomists for standard genome sequencing and annotation.</title>
        <authorList>
            <consortium name="The Broad Institute Genomics Platform"/>
            <consortium name="The Broad Institute Genome Sequencing Center for Infectious Disease"/>
            <person name="Wu L."/>
            <person name="Ma J."/>
        </authorList>
    </citation>
    <scope>NUCLEOTIDE SEQUENCE [LARGE SCALE GENOMIC DNA]</scope>
    <source>
        <strain evidence="3">JCM 1365</strain>
    </source>
</reference>
<evidence type="ECO:0000259" key="1">
    <source>
        <dbReference type="PROSITE" id="PS50206"/>
    </source>
</evidence>
<dbReference type="SUPFAM" id="SSF52821">
    <property type="entry name" value="Rhodanese/Cell cycle control phosphatase"/>
    <property type="match status" value="1"/>
</dbReference>
<sequence length="137" mass="14809">MSYAGDVTPEQAWTVLRDEPGAVLVDVRTRAEWSYVGLPDLSAAGKDVVLVEWQTYPEGAVNTRFTAELEAAGVAKDAPVYFLCRSGVRSVAAAEAATRDGWARSHNILDGFEGPHDAQRHRAVSGWKVAGLPWVQG</sequence>
<dbReference type="InterPro" id="IPR036873">
    <property type="entry name" value="Rhodanese-like_dom_sf"/>
</dbReference>
<dbReference type="Proteomes" id="UP000623461">
    <property type="component" value="Unassembled WGS sequence"/>
</dbReference>
<dbReference type="PANTHER" id="PTHR47377:SF1">
    <property type="entry name" value="RHODANESE-LIKE DOMAIN-CONTAINING PROTEIN 4, CHLOROPLASTIC"/>
    <property type="match status" value="1"/>
</dbReference>
<organism evidence="2 3">
    <name type="scientific">Terrabacter tumescens</name>
    <dbReference type="NCBI Taxonomy" id="60443"/>
    <lineage>
        <taxon>Bacteria</taxon>
        <taxon>Bacillati</taxon>
        <taxon>Actinomycetota</taxon>
        <taxon>Actinomycetes</taxon>
        <taxon>Micrococcales</taxon>
        <taxon>Intrasporangiaceae</taxon>
        <taxon>Terrabacter</taxon>
    </lineage>
</organism>
<dbReference type="EMBL" id="BMNZ01000001">
    <property type="protein sequence ID" value="GGM81998.1"/>
    <property type="molecule type" value="Genomic_DNA"/>
</dbReference>
<dbReference type="RefSeq" id="WP_030146426.1">
    <property type="nucleotide sequence ID" value="NZ_BMNZ01000001.1"/>
</dbReference>